<accession>A0A9P4K8K3</accession>
<evidence type="ECO:0000313" key="2">
    <source>
        <dbReference type="Proteomes" id="UP000800093"/>
    </source>
</evidence>
<sequence>MAAAARVPPRKRRIPQASSIICHRDWNMANLERHIPRMAQRKCEQTVMAALLRDWLEQVFSFSTPAQTFPAYDSRDAPTIMALLNARASLTTLSQGDRIPVCEELQRIPDPTNDPTRG</sequence>
<dbReference type="EMBL" id="ML986619">
    <property type="protein sequence ID" value="KAF2264068.1"/>
    <property type="molecule type" value="Genomic_DNA"/>
</dbReference>
<evidence type="ECO:0000313" key="1">
    <source>
        <dbReference type="EMBL" id="KAF2264068.1"/>
    </source>
</evidence>
<comment type="caution">
    <text evidence="1">The sequence shown here is derived from an EMBL/GenBank/DDBJ whole genome shotgun (WGS) entry which is preliminary data.</text>
</comment>
<dbReference type="Proteomes" id="UP000800093">
    <property type="component" value="Unassembled WGS sequence"/>
</dbReference>
<organism evidence="1 2">
    <name type="scientific">Lojkania enalia</name>
    <dbReference type="NCBI Taxonomy" id="147567"/>
    <lineage>
        <taxon>Eukaryota</taxon>
        <taxon>Fungi</taxon>
        <taxon>Dikarya</taxon>
        <taxon>Ascomycota</taxon>
        <taxon>Pezizomycotina</taxon>
        <taxon>Dothideomycetes</taxon>
        <taxon>Pleosporomycetidae</taxon>
        <taxon>Pleosporales</taxon>
        <taxon>Pleosporales incertae sedis</taxon>
        <taxon>Lojkania</taxon>
    </lineage>
</organism>
<proteinExistence type="predicted"/>
<name>A0A9P4K8K3_9PLEO</name>
<keyword evidence="2" id="KW-1185">Reference proteome</keyword>
<protein>
    <submittedName>
        <fullName evidence="1">Uncharacterized protein</fullName>
    </submittedName>
</protein>
<dbReference type="AlphaFoldDB" id="A0A9P4K8K3"/>
<gene>
    <name evidence="1" type="ORF">CC78DRAFT_580812</name>
</gene>
<reference evidence="2" key="1">
    <citation type="journal article" date="2020" name="Stud. Mycol.">
        <title>101 Dothideomycetes genomes: A test case for predicting lifestyles and emergence of pathogens.</title>
        <authorList>
            <person name="Haridas S."/>
            <person name="Albert R."/>
            <person name="Binder M."/>
            <person name="Bloem J."/>
            <person name="LaButti K."/>
            <person name="Salamov A."/>
            <person name="Andreopoulos B."/>
            <person name="Baker S."/>
            <person name="Barry K."/>
            <person name="Bills G."/>
            <person name="Bluhm B."/>
            <person name="Cannon C."/>
            <person name="Castanera R."/>
            <person name="Culley D."/>
            <person name="Daum C."/>
            <person name="Ezra D."/>
            <person name="Gonzalez J."/>
            <person name="Henrissat B."/>
            <person name="Kuo A."/>
            <person name="Liang C."/>
            <person name="Lipzen A."/>
            <person name="Lutzoni F."/>
            <person name="Magnuson J."/>
            <person name="Mondo S."/>
            <person name="Nolan M."/>
            <person name="Ohm R."/>
            <person name="Pangilinan J."/>
            <person name="Park H.-J."/>
            <person name="Ramirez L."/>
            <person name="Alfaro M."/>
            <person name="Sun H."/>
            <person name="Tritt A."/>
            <person name="Yoshinaga Y."/>
            <person name="Zwiers L.-H."/>
            <person name="Turgeon B."/>
            <person name="Goodwin S."/>
            <person name="Spatafora J."/>
            <person name="Crous P."/>
            <person name="Grigoriev I."/>
        </authorList>
    </citation>
    <scope>NUCLEOTIDE SEQUENCE [LARGE SCALE GENOMIC DNA]</scope>
    <source>
        <strain evidence="2">CBS 304.66</strain>
    </source>
</reference>